<dbReference type="AlphaFoldDB" id="A0A5M6DPK0"/>
<dbReference type="SUPFAM" id="SSF51161">
    <property type="entry name" value="Trimeric LpxA-like enzymes"/>
    <property type="match status" value="1"/>
</dbReference>
<feature type="active site" description="Proton acceptor" evidence="2">
    <location>
        <position position="139"/>
    </location>
</feature>
<dbReference type="InterPro" id="IPR020019">
    <property type="entry name" value="AcTrfase_PglD-like"/>
</dbReference>
<evidence type="ECO:0000259" key="4">
    <source>
        <dbReference type="Pfam" id="PF17836"/>
    </source>
</evidence>
<dbReference type="InterPro" id="IPR011004">
    <property type="entry name" value="Trimer_LpxA-like_sf"/>
</dbReference>
<dbReference type="PANTHER" id="PTHR43300">
    <property type="entry name" value="ACETYLTRANSFERASE"/>
    <property type="match status" value="1"/>
</dbReference>
<evidence type="ECO:0000256" key="3">
    <source>
        <dbReference type="PIRSR" id="PIRSR620019-2"/>
    </source>
</evidence>
<reference evidence="5 6" key="1">
    <citation type="submission" date="2019-09" db="EMBL/GenBank/DDBJ databases">
        <title>Genome sequence and assembly of Adhaeribacter sp.</title>
        <authorList>
            <person name="Chhetri G."/>
        </authorList>
    </citation>
    <scope>NUCLEOTIDE SEQUENCE [LARGE SCALE GENOMIC DNA]</scope>
    <source>
        <strain evidence="5 6">DK36</strain>
    </source>
</reference>
<dbReference type="InterPro" id="IPR050179">
    <property type="entry name" value="Trans_hexapeptide_repeat"/>
</dbReference>
<gene>
    <name evidence="5" type="ORF">F0145_06250</name>
</gene>
<protein>
    <recommendedName>
        <fullName evidence="4">PglD N-terminal domain-containing protein</fullName>
    </recommendedName>
</protein>
<evidence type="ECO:0000313" key="6">
    <source>
        <dbReference type="Proteomes" id="UP000323426"/>
    </source>
</evidence>
<dbReference type="PANTHER" id="PTHR43300:SF7">
    <property type="entry name" value="UDP-N-ACETYLBACILLOSAMINE N-ACETYLTRANSFERASE"/>
    <property type="match status" value="1"/>
</dbReference>
<feature type="binding site" evidence="3">
    <location>
        <position position="187"/>
    </location>
    <ligand>
        <name>acetyl-CoA</name>
        <dbReference type="ChEBI" id="CHEBI:57288"/>
    </ligand>
</feature>
<name>A0A5M6DPK0_9BACT</name>
<dbReference type="Gene3D" id="2.160.10.10">
    <property type="entry name" value="Hexapeptide repeat proteins"/>
    <property type="match status" value="1"/>
</dbReference>
<keyword evidence="6" id="KW-1185">Reference proteome</keyword>
<evidence type="ECO:0000256" key="1">
    <source>
        <dbReference type="ARBA" id="ARBA00007274"/>
    </source>
</evidence>
<dbReference type="EMBL" id="VWSF01000003">
    <property type="protein sequence ID" value="KAA5548326.1"/>
    <property type="molecule type" value="Genomic_DNA"/>
</dbReference>
<comment type="similarity">
    <text evidence="1">Belongs to the transferase hexapeptide repeat family.</text>
</comment>
<organism evidence="5 6">
    <name type="scientific">Adhaeribacter rhizoryzae</name>
    <dbReference type="NCBI Taxonomy" id="2607907"/>
    <lineage>
        <taxon>Bacteria</taxon>
        <taxon>Pseudomonadati</taxon>
        <taxon>Bacteroidota</taxon>
        <taxon>Cytophagia</taxon>
        <taxon>Cytophagales</taxon>
        <taxon>Hymenobacteraceae</taxon>
        <taxon>Adhaeribacter</taxon>
    </lineage>
</organism>
<dbReference type="NCBIfam" id="TIGR03570">
    <property type="entry name" value="NeuD_NnaD"/>
    <property type="match status" value="1"/>
</dbReference>
<dbReference type="Proteomes" id="UP000323426">
    <property type="component" value="Unassembled WGS sequence"/>
</dbReference>
<dbReference type="InterPro" id="IPR041561">
    <property type="entry name" value="PglD_N"/>
</dbReference>
<proteinExistence type="inferred from homology"/>
<feature type="domain" description="PglD N-terminal" evidence="4">
    <location>
        <begin position="4"/>
        <end position="82"/>
    </location>
</feature>
<evidence type="ECO:0000313" key="5">
    <source>
        <dbReference type="EMBL" id="KAA5548326.1"/>
    </source>
</evidence>
<dbReference type="RefSeq" id="WP_150087458.1">
    <property type="nucleotide sequence ID" value="NZ_VWSF01000003.1"/>
</dbReference>
<evidence type="ECO:0000256" key="2">
    <source>
        <dbReference type="PIRSR" id="PIRSR620019-1"/>
    </source>
</evidence>
<sequence length="216" mass="23490">MLTIAIIGAGVLGQHIAHYINQSNNFRAVGFYDDYQKPGAIISDLPVLGSTEAIDSGFKAKVFDELIMGIGYNHLLFRQQLYDHFKTHIPFATYISPFAYVDYSITIGQGVVILPGCVFDKNVQVENNIFFNIGCLISHDSVIKSNSFFAPGVKISGFVTVGERCFLGIGTTIINNVNLSSDIQTGGGTVVISDIDKPGLYAGTPAKYLKDLIKIK</sequence>
<dbReference type="Gene3D" id="3.40.50.20">
    <property type="match status" value="1"/>
</dbReference>
<accession>A0A5M6DPK0</accession>
<feature type="site" description="Increases basicity of active site His" evidence="2">
    <location>
        <position position="140"/>
    </location>
</feature>
<dbReference type="Pfam" id="PF17836">
    <property type="entry name" value="PglD_N"/>
    <property type="match status" value="1"/>
</dbReference>
<dbReference type="CDD" id="cd03360">
    <property type="entry name" value="LbH_AT_putative"/>
    <property type="match status" value="1"/>
</dbReference>
<feature type="binding site" evidence="3">
    <location>
        <position position="169"/>
    </location>
    <ligand>
        <name>acetyl-CoA</name>
        <dbReference type="ChEBI" id="CHEBI:57288"/>
    </ligand>
</feature>
<comment type="caution">
    <text evidence="5">The sequence shown here is derived from an EMBL/GenBank/DDBJ whole genome shotgun (WGS) entry which is preliminary data.</text>
</comment>